<proteinExistence type="predicted"/>
<protein>
    <recommendedName>
        <fullName evidence="2">Integrase catalytic domain-containing protein</fullName>
    </recommendedName>
</protein>
<dbReference type="InterPro" id="IPR001584">
    <property type="entry name" value="Integrase_cat-core"/>
</dbReference>
<feature type="region of interest" description="Disordered" evidence="1">
    <location>
        <begin position="1"/>
        <end position="54"/>
    </location>
</feature>
<evidence type="ECO:0000259" key="2">
    <source>
        <dbReference type="PROSITE" id="PS50994"/>
    </source>
</evidence>
<evidence type="ECO:0000313" key="4">
    <source>
        <dbReference type="Proteomes" id="UP000579812"/>
    </source>
</evidence>
<feature type="region of interest" description="Disordered" evidence="1">
    <location>
        <begin position="141"/>
        <end position="163"/>
    </location>
</feature>
<dbReference type="PANTHER" id="PTHR46791:SF5">
    <property type="entry name" value="CLR5 DOMAIN-CONTAINING PROTEIN-RELATED"/>
    <property type="match status" value="1"/>
</dbReference>
<dbReference type="GO" id="GO:0015074">
    <property type="term" value="P:DNA integration"/>
    <property type="evidence" value="ECO:0007669"/>
    <property type="project" value="InterPro"/>
</dbReference>
<name>A0A7J6D4E8_9TELE</name>
<dbReference type="AlphaFoldDB" id="A0A7J6D4E8"/>
<keyword evidence="4" id="KW-1185">Reference proteome</keyword>
<gene>
    <name evidence="3" type="ORF">G5714_004324</name>
</gene>
<evidence type="ECO:0000256" key="1">
    <source>
        <dbReference type="SAM" id="MobiDB-lite"/>
    </source>
</evidence>
<dbReference type="GO" id="GO:0003676">
    <property type="term" value="F:nucleic acid binding"/>
    <property type="evidence" value="ECO:0007669"/>
    <property type="project" value="InterPro"/>
</dbReference>
<accession>A0A7J6D4E8</accession>
<reference evidence="3 4" key="1">
    <citation type="submission" date="2020-04" db="EMBL/GenBank/DDBJ databases">
        <title>Chromosome-level genome assembly of a cyprinid fish Onychostoma macrolepis by integration of Nanopore Sequencing, Bionano and Hi-C technology.</title>
        <authorList>
            <person name="Wang D."/>
        </authorList>
    </citation>
    <scope>NUCLEOTIDE SEQUENCE [LARGE SCALE GENOMIC DNA]</scope>
    <source>
        <strain evidence="3">SWU-2019</strain>
        <tissue evidence="3">Muscle</tissue>
    </source>
</reference>
<feature type="compositionally biased region" description="Acidic residues" evidence="1">
    <location>
        <begin position="45"/>
        <end position="54"/>
    </location>
</feature>
<dbReference type="EMBL" id="JAAMOB010000004">
    <property type="protein sequence ID" value="KAF4114101.1"/>
    <property type="molecule type" value="Genomic_DNA"/>
</dbReference>
<dbReference type="SUPFAM" id="SSF53098">
    <property type="entry name" value="Ribonuclease H-like"/>
    <property type="match status" value="1"/>
</dbReference>
<feature type="domain" description="Integrase catalytic" evidence="2">
    <location>
        <begin position="283"/>
        <end position="464"/>
    </location>
</feature>
<comment type="caution">
    <text evidence="3">The sequence shown here is derived from an EMBL/GenBank/DDBJ whole genome shotgun (WGS) entry which is preliminary data.</text>
</comment>
<organism evidence="3 4">
    <name type="scientific">Onychostoma macrolepis</name>
    <dbReference type="NCBI Taxonomy" id="369639"/>
    <lineage>
        <taxon>Eukaryota</taxon>
        <taxon>Metazoa</taxon>
        <taxon>Chordata</taxon>
        <taxon>Craniata</taxon>
        <taxon>Vertebrata</taxon>
        <taxon>Euteleostomi</taxon>
        <taxon>Actinopterygii</taxon>
        <taxon>Neopterygii</taxon>
        <taxon>Teleostei</taxon>
        <taxon>Ostariophysi</taxon>
        <taxon>Cypriniformes</taxon>
        <taxon>Cyprinidae</taxon>
        <taxon>Acrossocheilinae</taxon>
        <taxon>Onychostoma</taxon>
    </lineage>
</organism>
<dbReference type="InterPro" id="IPR036397">
    <property type="entry name" value="RNaseH_sf"/>
</dbReference>
<feature type="compositionally biased region" description="Basic and acidic residues" evidence="1">
    <location>
        <begin position="14"/>
        <end position="25"/>
    </location>
</feature>
<sequence>MKRRFTVEDALVPPDRELSDASKSDDEVEFALAPDRSDSSCSSDDSSEREDTEETEKMVKLFGLLFTLRRCATVLPKRSLWISPAQALGHLRCCNVMGDANLQLQTMLRSLEWAKGRLLHTQAADEIIHEVSDFIQEIQTSEPRAQEDSTGYRPPLSRSGSRGAPSYVITQDQLLFLLSCGFTETQIAHILHTSISTVKRRLRCFNLLQSASYSDVSNADLDEKIRDLVAGNDQLGPEAVRAQLRTEGIRDQRCRVRSSMHCVNPRATALRAMSQRLRRRSYRVAGPNSLWHLDGNHKLIRWRIVIHGAIDVYSRLVTFLRASNNNRSSTVMNCFLDAISKYRVPSRVRTDHGGENSAVCLFMNLFRGTERGSALRGRSTHNQRIERLWVDLWRGVSNVYYDLFHFLESEGIVDVDNEMHMWALQYVYIPRINKDLTNFTHQWNNHGLRTERHQSPLQIFVQGCLAQQRLLSTAMQEIFASRPSDSIGGETNPVDLIGGGSHSVSGAVSHVHWLERVTVPPNQFTVTDDEMQQLAEQIDPLGGPRENLGINVLKDFSFCGKPKNVN</sequence>
<dbReference type="Gene3D" id="3.30.420.10">
    <property type="entry name" value="Ribonuclease H-like superfamily/Ribonuclease H"/>
    <property type="match status" value="1"/>
</dbReference>
<evidence type="ECO:0000313" key="3">
    <source>
        <dbReference type="EMBL" id="KAF4114101.1"/>
    </source>
</evidence>
<dbReference type="PANTHER" id="PTHR46791">
    <property type="entry name" value="EXPRESSED PROTEIN"/>
    <property type="match status" value="1"/>
</dbReference>
<dbReference type="InterPro" id="IPR058913">
    <property type="entry name" value="Integrase_dom_put"/>
</dbReference>
<dbReference type="PROSITE" id="PS50994">
    <property type="entry name" value="INTEGRASE"/>
    <property type="match status" value="1"/>
</dbReference>
<dbReference type="Proteomes" id="UP000579812">
    <property type="component" value="Unassembled WGS sequence"/>
</dbReference>
<dbReference type="Pfam" id="PF24764">
    <property type="entry name" value="rva_4"/>
    <property type="match status" value="1"/>
</dbReference>
<dbReference type="InterPro" id="IPR012337">
    <property type="entry name" value="RNaseH-like_sf"/>
</dbReference>